<organism evidence="2 3">
    <name type="scientific">Cucumis melo var. makuwa</name>
    <name type="common">Oriental melon</name>
    <dbReference type="NCBI Taxonomy" id="1194695"/>
    <lineage>
        <taxon>Eukaryota</taxon>
        <taxon>Viridiplantae</taxon>
        <taxon>Streptophyta</taxon>
        <taxon>Embryophyta</taxon>
        <taxon>Tracheophyta</taxon>
        <taxon>Spermatophyta</taxon>
        <taxon>Magnoliopsida</taxon>
        <taxon>eudicotyledons</taxon>
        <taxon>Gunneridae</taxon>
        <taxon>Pentapetalae</taxon>
        <taxon>rosids</taxon>
        <taxon>fabids</taxon>
        <taxon>Cucurbitales</taxon>
        <taxon>Cucurbitaceae</taxon>
        <taxon>Benincaseae</taxon>
        <taxon>Cucumis</taxon>
    </lineage>
</organism>
<feature type="compositionally biased region" description="Basic and acidic residues" evidence="1">
    <location>
        <begin position="56"/>
        <end position="68"/>
    </location>
</feature>
<evidence type="ECO:0000256" key="1">
    <source>
        <dbReference type="SAM" id="MobiDB-lite"/>
    </source>
</evidence>
<keyword evidence="2" id="KW-0675">Receptor</keyword>
<dbReference type="EMBL" id="SSTD01018975">
    <property type="protein sequence ID" value="TYJ97128.1"/>
    <property type="molecule type" value="Genomic_DNA"/>
</dbReference>
<proteinExistence type="predicted"/>
<dbReference type="Proteomes" id="UP000321947">
    <property type="component" value="Unassembled WGS sequence"/>
</dbReference>
<evidence type="ECO:0000313" key="2">
    <source>
        <dbReference type="EMBL" id="TYJ97128.1"/>
    </source>
</evidence>
<gene>
    <name evidence="2" type="ORF">E5676_scaffold1605G00040</name>
</gene>
<accession>A0A5D3BG19</accession>
<evidence type="ECO:0000313" key="3">
    <source>
        <dbReference type="Proteomes" id="UP000321947"/>
    </source>
</evidence>
<feature type="region of interest" description="Disordered" evidence="1">
    <location>
        <begin position="35"/>
        <end position="68"/>
    </location>
</feature>
<sequence length="177" mass="20404">MKVTAIKEAHDITTLDLDELFGSLLTFEMPTADRESMDVQTSNQYRRKNYNGPTRRNNENSDRRSDGYFKKKEGDRKIFRCKECGRVSLYHAECTTFLRKLKKNFCVTLSDEESVDSRVDDGNINAFAVRITNENTDDDSECSVESKNDELSIGSLKLYARKIVKLGQYKRKGSKIF</sequence>
<protein>
    <submittedName>
        <fullName evidence="2">Receptor-like protein 12</fullName>
    </submittedName>
</protein>
<dbReference type="AlphaFoldDB" id="A0A5D3BG19"/>
<reference evidence="2 3" key="1">
    <citation type="submission" date="2019-08" db="EMBL/GenBank/DDBJ databases">
        <title>Draft genome sequences of two oriental melons (Cucumis melo L. var makuwa).</title>
        <authorList>
            <person name="Kwon S.-Y."/>
        </authorList>
    </citation>
    <scope>NUCLEOTIDE SEQUENCE [LARGE SCALE GENOMIC DNA]</scope>
    <source>
        <strain evidence="3">cv. Chang Bougi</strain>
        <tissue evidence="2">Leaf</tissue>
    </source>
</reference>
<comment type="caution">
    <text evidence="2">The sequence shown here is derived from an EMBL/GenBank/DDBJ whole genome shotgun (WGS) entry which is preliminary data.</text>
</comment>
<name>A0A5D3BG19_CUCMM</name>